<protein>
    <submittedName>
        <fullName evidence="10">Prominin-like protein</fullName>
    </submittedName>
</protein>
<feature type="signal peptide" evidence="9">
    <location>
        <begin position="1"/>
        <end position="30"/>
    </location>
</feature>
<evidence type="ECO:0000256" key="9">
    <source>
        <dbReference type="SAM" id="SignalP"/>
    </source>
</evidence>
<evidence type="ECO:0000313" key="10">
    <source>
        <dbReference type="EMBL" id="CAG6630988.1"/>
    </source>
</evidence>
<feature type="compositionally biased region" description="Low complexity" evidence="7">
    <location>
        <begin position="967"/>
        <end position="980"/>
    </location>
</feature>
<comment type="similarity">
    <text evidence="2">Belongs to the prominin family.</text>
</comment>
<evidence type="ECO:0000256" key="8">
    <source>
        <dbReference type="SAM" id="Phobius"/>
    </source>
</evidence>
<proteinExistence type="inferred from homology"/>
<feature type="region of interest" description="Disordered" evidence="7">
    <location>
        <begin position="916"/>
        <end position="1025"/>
    </location>
</feature>
<feature type="transmembrane region" description="Helical" evidence="8">
    <location>
        <begin position="463"/>
        <end position="489"/>
    </location>
</feature>
<evidence type="ECO:0000256" key="3">
    <source>
        <dbReference type="ARBA" id="ARBA00022692"/>
    </source>
</evidence>
<evidence type="ECO:0000256" key="1">
    <source>
        <dbReference type="ARBA" id="ARBA00004141"/>
    </source>
</evidence>
<keyword evidence="5 8" id="KW-0472">Membrane</keyword>
<feature type="chain" id="PRO_5034815247" evidence="9">
    <location>
        <begin position="31"/>
        <end position="1025"/>
    </location>
</feature>
<dbReference type="Pfam" id="PF05478">
    <property type="entry name" value="Prominin"/>
    <property type="match status" value="1"/>
</dbReference>
<evidence type="ECO:0000256" key="5">
    <source>
        <dbReference type="ARBA" id="ARBA00023136"/>
    </source>
</evidence>
<evidence type="ECO:0000256" key="2">
    <source>
        <dbReference type="ARBA" id="ARBA00006058"/>
    </source>
</evidence>
<reference evidence="10" key="1">
    <citation type="submission" date="2021-05" db="EMBL/GenBank/DDBJ databases">
        <authorList>
            <person name="Alioto T."/>
            <person name="Alioto T."/>
            <person name="Gomez Garrido J."/>
        </authorList>
    </citation>
    <scope>NUCLEOTIDE SEQUENCE</scope>
</reference>
<feature type="compositionally biased region" description="Low complexity" evidence="7">
    <location>
        <begin position="937"/>
        <end position="948"/>
    </location>
</feature>
<comment type="subcellular location">
    <subcellularLocation>
        <location evidence="1">Membrane</location>
        <topology evidence="1">Multi-pass membrane protein</topology>
    </subcellularLocation>
</comment>
<organism evidence="10">
    <name type="scientific">Cacopsylla melanoneura</name>
    <dbReference type="NCBI Taxonomy" id="428564"/>
    <lineage>
        <taxon>Eukaryota</taxon>
        <taxon>Metazoa</taxon>
        <taxon>Ecdysozoa</taxon>
        <taxon>Arthropoda</taxon>
        <taxon>Hexapoda</taxon>
        <taxon>Insecta</taxon>
        <taxon>Pterygota</taxon>
        <taxon>Neoptera</taxon>
        <taxon>Paraneoptera</taxon>
        <taxon>Hemiptera</taxon>
        <taxon>Sternorrhyncha</taxon>
        <taxon>Psylloidea</taxon>
        <taxon>Psyllidae</taxon>
        <taxon>Psyllinae</taxon>
        <taxon>Cacopsylla</taxon>
    </lineage>
</organism>
<feature type="compositionally biased region" description="Pro residues" evidence="7">
    <location>
        <begin position="1015"/>
        <end position="1025"/>
    </location>
</feature>
<keyword evidence="9" id="KW-0732">Signal</keyword>
<keyword evidence="6" id="KW-0325">Glycoprotein</keyword>
<evidence type="ECO:0000256" key="7">
    <source>
        <dbReference type="SAM" id="MobiDB-lite"/>
    </source>
</evidence>
<dbReference type="PANTHER" id="PTHR22730">
    <property type="entry name" value="PROMININ PROM PROTEIN"/>
    <property type="match status" value="1"/>
</dbReference>
<dbReference type="PANTHER" id="PTHR22730:SF1">
    <property type="entry name" value="PROMININ-LIKE PROTEIN"/>
    <property type="match status" value="1"/>
</dbReference>
<evidence type="ECO:0000256" key="6">
    <source>
        <dbReference type="ARBA" id="ARBA00023180"/>
    </source>
</evidence>
<feature type="transmembrane region" description="Helical" evidence="8">
    <location>
        <begin position="510"/>
        <end position="534"/>
    </location>
</feature>
<feature type="compositionally biased region" description="Basic residues" evidence="7">
    <location>
        <begin position="924"/>
        <end position="933"/>
    </location>
</feature>
<dbReference type="AlphaFoldDB" id="A0A8D8VPL3"/>
<dbReference type="EMBL" id="HBUF01075408">
    <property type="protein sequence ID" value="CAG6630988.1"/>
    <property type="molecule type" value="Transcribed_RNA"/>
</dbReference>
<keyword evidence="4 8" id="KW-1133">Transmembrane helix</keyword>
<keyword evidence="3 8" id="KW-0812">Transmembrane</keyword>
<evidence type="ECO:0000256" key="4">
    <source>
        <dbReference type="ARBA" id="ARBA00022989"/>
    </source>
</evidence>
<accession>A0A8D8VPL3</accession>
<feature type="transmembrane region" description="Helical" evidence="8">
    <location>
        <begin position="865"/>
        <end position="884"/>
    </location>
</feature>
<sequence>MAVFTKYSKSRFKFSLFCFVIVLCSHGVLCQWPGSFSRKQVRIFEGTVSESLHNIMPYEPFDYTEPNISQGYGSSSKFSSRGMGHLYYFTNLFINNILKDQAYPEGILQVVDGNTIQLSDVRKEWAVYWRHYGPTLAVILSLTLLGLLMPVFGLLFCCCRCTGRCSARTAPFDKRYDFCRRHSYGMLLLCITVLISFGVVCSFVTNENLEEGTHNLARELRTGLHDVDLYVNNTKVEVNHLLINNFNEFDKSITKILKASGEIVKNKLGSVSKATVLTNLTNIVHGLAAIRNDLKEIDSLTRSLQTTAEQLDIALKDFRRTLLEKLNQCKSQQACRTLMTKYNIKDLSLEANFTRLLHKYIPKLPNVTASLQNVSELISSDIEHEVLKGKQAFENIKLEIQRSVDEHIPEIKDFIGKIGGRLDSGARDMNQMLDRFHQVLAGEGGRTIDHGDSLLRQYGHYRYYVGLGVSFILLTVLMCLSLGLLCGFCGSRPDSGYSDDCCNKGSGASFLMLGVWVMFIASAALAFVTLIYFITGVSAERVICEPLKHPGDSRIFSLVDQILDPSALYGDGQETTSHHVVQGSLTSSGRGGDVRYQLFGGEGGKRQTEREGEGKTLTVSEIVRSCHKNASLFNVLQLRHVAPLAELMTFPKDNNLREYIQKMTKSMKINYNIKILTPEATEQLLRLSLSPLSDIDFPAYTHILGERITSIDLLKLSAALNETLEKLPSSQNDLKLALRNMVMYLKVHHETQVMGMLDLSKRLEASAILLSEHLKFNHTSLRAAVDHLLLEVEDAQKMLDQDGPNIVAKLGSEFGSEFEKHVDHYVSRVINHLEFDVGKCWPLSLVYNATLTSGCSKILSPYNGFWFAAGCVLLLFIPAIFISVRLASLYQKLEPYPGPEEEYLYDAYAASGPRDNIPLGNVGGKKKKHRNKAPSHAAGGDAYGGPDALNPDYSAHLGRNERQRLQAASGSTPGASGSGADPRFNDMAPKNWDFPNNGPPRYQQSTPLSTEYERPPPYYYPGPPK</sequence>
<feature type="transmembrane region" description="Helical" evidence="8">
    <location>
        <begin position="184"/>
        <end position="205"/>
    </location>
</feature>
<name>A0A8D8VPL3_9HEMI</name>
<feature type="transmembrane region" description="Helical" evidence="8">
    <location>
        <begin position="136"/>
        <end position="163"/>
    </location>
</feature>
<dbReference type="GO" id="GO:0016020">
    <property type="term" value="C:membrane"/>
    <property type="evidence" value="ECO:0007669"/>
    <property type="project" value="UniProtKB-SubCell"/>
</dbReference>
<dbReference type="InterPro" id="IPR008795">
    <property type="entry name" value="Prominin"/>
</dbReference>